<dbReference type="RefSeq" id="WP_015499541.1">
    <property type="nucleotide sequence ID" value="NC_020911.1"/>
</dbReference>
<sequence length="338" mass="38571">MILIRLEGVLEETEDDVALVQIKKGSAELVLDQPSPPFAIIKLIEYLAGDIDRLGPSRTAPDKLNKVQEGLFKGQIKQNLVAGRTVSWRPHAKLEQELLDRLFRTNDGTKNVYAQVEGIWKHRLDAINHTEVHQPPLSEEERAARGLAEVRQGRLPKANKPNAWSRRSEFPDPGEPWQYKNVGPEWVRFQLRFRKVLEIVEDTKRSAFKQSRILVSELHNGIERLVEPERAFEALNKRSRKPEFVFSADLSLMFNDHRDKGALITNARLWMERVSEALEKEDKLARTDDMVAVAVERSGMSKTAAGKAYVGSNVRNRGAKRKSGERYISIERLRGLIP</sequence>
<accession>M9R4I4</accession>
<organism evidence="1 2">
    <name type="scientific">Octadecabacter antarcticus 307</name>
    <dbReference type="NCBI Taxonomy" id="391626"/>
    <lineage>
        <taxon>Bacteria</taxon>
        <taxon>Pseudomonadati</taxon>
        <taxon>Pseudomonadota</taxon>
        <taxon>Alphaproteobacteria</taxon>
        <taxon>Rhodobacterales</taxon>
        <taxon>Roseobacteraceae</taxon>
        <taxon>Octadecabacter</taxon>
    </lineage>
</organism>
<protein>
    <submittedName>
        <fullName evidence="1">Uncharacterized protein</fullName>
    </submittedName>
</protein>
<evidence type="ECO:0000313" key="1">
    <source>
        <dbReference type="EMBL" id="AGI67514.1"/>
    </source>
</evidence>
<dbReference type="KEGG" id="oat:OAN307_c18610"/>
<reference evidence="1 2" key="1">
    <citation type="journal article" date="2013" name="PLoS ONE">
        <title>Poles Apart: Arctic and Antarctic Octadecabacter strains Share High Genome Plasticity and a New Type of Xanthorhodopsin.</title>
        <authorList>
            <person name="Vollmers J."/>
            <person name="Voget S."/>
            <person name="Dietrich S."/>
            <person name="Gollnow K."/>
            <person name="Smits M."/>
            <person name="Meyer K."/>
            <person name="Brinkhoff T."/>
            <person name="Simon M."/>
            <person name="Daniel R."/>
        </authorList>
    </citation>
    <scope>NUCLEOTIDE SEQUENCE [LARGE SCALE GENOMIC DNA]</scope>
    <source>
        <strain evidence="1 2">307</strain>
    </source>
</reference>
<dbReference type="Proteomes" id="UP000005307">
    <property type="component" value="Chromosome"/>
</dbReference>
<dbReference type="AlphaFoldDB" id="M9R4I4"/>
<keyword evidence="2" id="KW-1185">Reference proteome</keyword>
<dbReference type="HOGENOM" id="CLU_820933_0_0_5"/>
<gene>
    <name evidence="1" type="ORF">OAN307_c18610</name>
</gene>
<name>M9R4I4_9RHOB</name>
<dbReference type="EMBL" id="CP003740">
    <property type="protein sequence ID" value="AGI67514.1"/>
    <property type="molecule type" value="Genomic_DNA"/>
</dbReference>
<evidence type="ECO:0000313" key="2">
    <source>
        <dbReference type="Proteomes" id="UP000005307"/>
    </source>
</evidence>
<proteinExistence type="predicted"/>